<evidence type="ECO:0000313" key="2">
    <source>
        <dbReference type="EMBL" id="KAL3289915.1"/>
    </source>
</evidence>
<dbReference type="AlphaFoldDB" id="A0ABD2PGR4"/>
<name>A0ABD2PGR4_9CUCU</name>
<reference evidence="2 3" key="1">
    <citation type="journal article" date="2021" name="BMC Biol.">
        <title>Horizontally acquired antibacterial genes associated with adaptive radiation of ladybird beetles.</title>
        <authorList>
            <person name="Li H.S."/>
            <person name="Tang X.F."/>
            <person name="Huang Y.H."/>
            <person name="Xu Z.Y."/>
            <person name="Chen M.L."/>
            <person name="Du X.Y."/>
            <person name="Qiu B.Y."/>
            <person name="Chen P.T."/>
            <person name="Zhang W."/>
            <person name="Slipinski A."/>
            <person name="Escalona H.E."/>
            <person name="Waterhouse R.M."/>
            <person name="Zwick A."/>
            <person name="Pang H."/>
        </authorList>
    </citation>
    <scope>NUCLEOTIDE SEQUENCE [LARGE SCALE GENOMIC DNA]</scope>
    <source>
        <strain evidence="2">SYSU2018</strain>
    </source>
</reference>
<organism evidence="2 3">
    <name type="scientific">Cryptolaemus montrouzieri</name>
    <dbReference type="NCBI Taxonomy" id="559131"/>
    <lineage>
        <taxon>Eukaryota</taxon>
        <taxon>Metazoa</taxon>
        <taxon>Ecdysozoa</taxon>
        <taxon>Arthropoda</taxon>
        <taxon>Hexapoda</taxon>
        <taxon>Insecta</taxon>
        <taxon>Pterygota</taxon>
        <taxon>Neoptera</taxon>
        <taxon>Endopterygota</taxon>
        <taxon>Coleoptera</taxon>
        <taxon>Polyphaga</taxon>
        <taxon>Cucujiformia</taxon>
        <taxon>Coccinelloidea</taxon>
        <taxon>Coccinellidae</taxon>
        <taxon>Scymninae</taxon>
        <taxon>Scymnini</taxon>
        <taxon>Cryptolaemus</taxon>
    </lineage>
</organism>
<feature type="region of interest" description="Disordered" evidence="1">
    <location>
        <begin position="1"/>
        <end position="21"/>
    </location>
</feature>
<accession>A0ABD2PGR4</accession>
<comment type="caution">
    <text evidence="2">The sequence shown here is derived from an EMBL/GenBank/DDBJ whole genome shotgun (WGS) entry which is preliminary data.</text>
</comment>
<evidence type="ECO:0000256" key="1">
    <source>
        <dbReference type="SAM" id="MobiDB-lite"/>
    </source>
</evidence>
<gene>
    <name evidence="2" type="ORF">HHI36_023300</name>
</gene>
<evidence type="ECO:0000313" key="3">
    <source>
        <dbReference type="Proteomes" id="UP001516400"/>
    </source>
</evidence>
<dbReference type="Proteomes" id="UP001516400">
    <property type="component" value="Unassembled WGS sequence"/>
</dbReference>
<dbReference type="EMBL" id="JABFTP020000186">
    <property type="protein sequence ID" value="KAL3289915.1"/>
    <property type="molecule type" value="Genomic_DNA"/>
</dbReference>
<sequence>MPNINQSLLNDNQNNYGTVKNTPSSGAKTVIYCVHGKPSSGCCKVLQSEISDFEDNITPRDSISSNAREDLHTTELIKNTVIEVKIQE</sequence>
<proteinExistence type="predicted"/>
<keyword evidence="3" id="KW-1185">Reference proteome</keyword>
<protein>
    <submittedName>
        <fullName evidence="2">Uncharacterized protein</fullName>
    </submittedName>
</protein>